<accession>Q55PR2</accession>
<dbReference type="FunCoup" id="Q5KDP6">
    <property type="interactions" value="14"/>
</dbReference>
<dbReference type="InterPro" id="IPR000198">
    <property type="entry name" value="RhoGAP_dom"/>
</dbReference>
<dbReference type="CDD" id="cd04396">
    <property type="entry name" value="RhoGAP_fSAC7_BAG7"/>
    <property type="match status" value="1"/>
</dbReference>
<feature type="compositionally biased region" description="Low complexity" evidence="2">
    <location>
        <begin position="28"/>
        <end position="40"/>
    </location>
</feature>
<dbReference type="PROSITE" id="PS50238">
    <property type="entry name" value="RHOGAP"/>
    <property type="match status" value="1"/>
</dbReference>
<dbReference type="GeneID" id="3258856"/>
<dbReference type="GO" id="GO:0060237">
    <property type="term" value="P:regulation of fungal-type cell wall organization"/>
    <property type="evidence" value="ECO:0000318"/>
    <property type="project" value="GO_Central"/>
</dbReference>
<dbReference type="GO" id="GO:0005096">
    <property type="term" value="F:GTPase activator activity"/>
    <property type="evidence" value="ECO:0000318"/>
    <property type="project" value="GO_Central"/>
</dbReference>
<feature type="domain" description="Rho-GAP" evidence="3">
    <location>
        <begin position="95"/>
        <end position="295"/>
    </location>
</feature>
<gene>
    <name evidence="4" type="ordered locus">CNG03250</name>
</gene>
<evidence type="ECO:0000256" key="1">
    <source>
        <dbReference type="ARBA" id="ARBA00022468"/>
    </source>
</evidence>
<proteinExistence type="predicted"/>
<feature type="region of interest" description="Disordered" evidence="2">
    <location>
        <begin position="298"/>
        <end position="328"/>
    </location>
</feature>
<dbReference type="eggNOG" id="KOG2710">
    <property type="taxonomic scope" value="Eukaryota"/>
</dbReference>
<dbReference type="SUPFAM" id="SSF48350">
    <property type="entry name" value="GTPase activation domain, GAP"/>
    <property type="match status" value="1"/>
</dbReference>
<dbReference type="Proteomes" id="UP000002149">
    <property type="component" value="Chromosome 7"/>
</dbReference>
<organism evidence="4 5">
    <name type="scientific">Cryptococcus deneoformans (strain JEC21 / ATCC MYA-565)</name>
    <name type="common">Cryptococcus neoformans var. neoformans serotype D</name>
    <dbReference type="NCBI Taxonomy" id="214684"/>
    <lineage>
        <taxon>Eukaryota</taxon>
        <taxon>Fungi</taxon>
        <taxon>Dikarya</taxon>
        <taxon>Basidiomycota</taxon>
        <taxon>Agaricomycotina</taxon>
        <taxon>Tremellomycetes</taxon>
        <taxon>Tremellales</taxon>
        <taxon>Cryptococcaceae</taxon>
        <taxon>Cryptococcus</taxon>
        <taxon>Cryptococcus neoformans species complex</taxon>
    </lineage>
</organism>
<dbReference type="PaxDb" id="214684-Q5KDP6"/>
<keyword evidence="5" id="KW-1185">Reference proteome</keyword>
<dbReference type="OMA" id="HEIHAMQ"/>
<reference evidence="4 5" key="1">
    <citation type="journal article" date="2005" name="Science">
        <title>The genome of the basidiomycetous yeast and human pathogen Cryptococcus neoformans.</title>
        <authorList>
            <person name="Loftus B.J."/>
            <person name="Fung E."/>
            <person name="Roncaglia P."/>
            <person name="Rowley D."/>
            <person name="Amedeo P."/>
            <person name="Bruno D."/>
            <person name="Vamathevan J."/>
            <person name="Miranda M."/>
            <person name="Anderson I.J."/>
            <person name="Fraser J.A."/>
            <person name="Allen J.E."/>
            <person name="Bosdet I.E."/>
            <person name="Brent M.R."/>
            <person name="Chiu R."/>
            <person name="Doering T.L."/>
            <person name="Donlin M.J."/>
            <person name="D'Souza C.A."/>
            <person name="Fox D.S."/>
            <person name="Grinberg V."/>
            <person name="Fu J."/>
            <person name="Fukushima M."/>
            <person name="Haas B.J."/>
            <person name="Huang J.C."/>
            <person name="Janbon G."/>
            <person name="Jones S.J."/>
            <person name="Koo H.L."/>
            <person name="Krzywinski M.I."/>
            <person name="Kwon-Chung J.K."/>
            <person name="Lengeler K.B."/>
            <person name="Maiti R."/>
            <person name="Marra M.A."/>
            <person name="Marra R.E."/>
            <person name="Mathewson C.A."/>
            <person name="Mitchell T.G."/>
            <person name="Pertea M."/>
            <person name="Riggs F.R."/>
            <person name="Salzberg S.L."/>
            <person name="Schein J.E."/>
            <person name="Shvartsbeyn A."/>
            <person name="Shin H."/>
            <person name="Shumway M."/>
            <person name="Specht C.A."/>
            <person name="Suh B.B."/>
            <person name="Tenney A."/>
            <person name="Utterback T.R."/>
            <person name="Wickes B.L."/>
            <person name="Wortman J.R."/>
            <person name="Wye N.H."/>
            <person name="Kronstad J.W."/>
            <person name="Lodge J.K."/>
            <person name="Heitman J."/>
            <person name="Davis R.W."/>
            <person name="Fraser C.M."/>
            <person name="Hyman R.W."/>
        </authorList>
    </citation>
    <scope>NUCLEOTIDE SEQUENCE [LARGE SCALE GENOMIC DNA]</scope>
    <source>
        <strain evidence="5">JEC21 / ATCC MYA-565</strain>
    </source>
</reference>
<name>Q5KDP6_CRYD1</name>
<dbReference type="InterPro" id="IPR008936">
    <property type="entry name" value="Rho_GTPase_activation_prot"/>
</dbReference>
<protein>
    <submittedName>
        <fullName evidence="4">Rho GTPase activator, putative</fullName>
    </submittedName>
</protein>
<sequence>MVSTRPSPAPARGRVAYPSAASYVPGDANNSPAYPSASSPVKEVSSRESDKERAQGLKTWWKGFREREAADDKQWDDGRVVFGVPLEISTKYASVQLSTSGPDDSLYVWGVIPVVVAKCGLYLKENATMVEGTFRVSGSAKRMRDLQLLFDTGPKYGKDIDWKRLPYTTHDVGTIFRRFLTQMPEPIVPFRYYGAFRLVMEKFTSGETSVDQAIDEYKHLIQSLPNVNRYLLLYVLDLLSVFARRSDINLMTAANLALIFQPGIISHEIHAMQPREHVLSQQVLEFLIEHQKHFVDGVKTTSHKGKEKTKAKRSGSKSSSKQMVPAPLVRADSDLMVPSDSDDEAPLGGYYVIEGRIRSPIPVANTTTSPSIEKVTSPPPLRPKPTMDTLEPSDSDEDVPPGGYEVRSGDFEATRATLLATSHRNVASRTVSESLARRKTVPARVGVGLSSKIGKSRKVTKEAP</sequence>
<accession>Q5KDP6</accession>
<dbReference type="AlphaFoldDB" id="Q5KDP6"/>
<dbReference type="STRING" id="214684.Q5KDP6"/>
<dbReference type="GO" id="GO:0005938">
    <property type="term" value="C:cell cortex"/>
    <property type="evidence" value="ECO:0000318"/>
    <property type="project" value="GO_Central"/>
</dbReference>
<dbReference type="Gene3D" id="1.10.555.10">
    <property type="entry name" value="Rho GTPase activation protein"/>
    <property type="match status" value="1"/>
</dbReference>
<evidence type="ECO:0000313" key="4">
    <source>
        <dbReference type="EMBL" id="AAW44732.1"/>
    </source>
</evidence>
<evidence type="ECO:0000256" key="2">
    <source>
        <dbReference type="SAM" id="MobiDB-lite"/>
    </source>
</evidence>
<dbReference type="SMART" id="SM00324">
    <property type="entry name" value="RhoGAP"/>
    <property type="match status" value="1"/>
</dbReference>
<dbReference type="EMBL" id="AE017347">
    <property type="protein sequence ID" value="AAW44732.1"/>
    <property type="molecule type" value="Genomic_DNA"/>
</dbReference>
<dbReference type="Pfam" id="PF00620">
    <property type="entry name" value="RhoGAP"/>
    <property type="match status" value="1"/>
</dbReference>
<evidence type="ECO:0000313" key="5">
    <source>
        <dbReference type="Proteomes" id="UP000002149"/>
    </source>
</evidence>
<feature type="compositionally biased region" description="Basic residues" evidence="2">
    <location>
        <begin position="301"/>
        <end position="315"/>
    </location>
</feature>
<dbReference type="InParanoid" id="Q5KDP6"/>
<keyword evidence="1" id="KW-0343">GTPase activation</keyword>
<evidence type="ECO:0000259" key="3">
    <source>
        <dbReference type="PROSITE" id="PS50238"/>
    </source>
</evidence>
<feature type="region of interest" description="Disordered" evidence="2">
    <location>
        <begin position="27"/>
        <end position="52"/>
    </location>
</feature>
<dbReference type="VEuPathDB" id="FungiDB:CNG03250"/>
<dbReference type="GO" id="GO:0035024">
    <property type="term" value="P:negative regulation of Rho protein signal transduction"/>
    <property type="evidence" value="ECO:0000318"/>
    <property type="project" value="GO_Central"/>
</dbReference>
<dbReference type="PANTHER" id="PTHR15228:SF25">
    <property type="entry name" value="F-BAR DOMAIN-CONTAINING PROTEIN"/>
    <property type="match status" value="1"/>
</dbReference>
<dbReference type="RefSeq" id="XP_572039.1">
    <property type="nucleotide sequence ID" value="XM_572039.1"/>
</dbReference>
<dbReference type="KEGG" id="cne:CNG03250"/>
<dbReference type="HOGENOM" id="CLU_025218_2_1_1"/>
<dbReference type="InterPro" id="IPR051025">
    <property type="entry name" value="RhoGAP"/>
</dbReference>
<feature type="region of interest" description="Disordered" evidence="2">
    <location>
        <begin position="362"/>
        <end position="407"/>
    </location>
</feature>
<dbReference type="GO" id="GO:0007165">
    <property type="term" value="P:signal transduction"/>
    <property type="evidence" value="ECO:0007669"/>
    <property type="project" value="InterPro"/>
</dbReference>
<dbReference type="PANTHER" id="PTHR15228">
    <property type="entry name" value="SPERMATHECAL PHYSIOLOGY VARIANT"/>
    <property type="match status" value="1"/>
</dbReference>
<dbReference type="OrthoDB" id="3196451at2759"/>